<evidence type="ECO:0000256" key="2">
    <source>
        <dbReference type="ARBA" id="ARBA00022670"/>
    </source>
</evidence>
<name>A0ABX3CK70_9BACI</name>
<dbReference type="InterPro" id="IPR057812">
    <property type="entry name" value="SH3_YKFC_2nd"/>
</dbReference>
<comment type="similarity">
    <text evidence="1">Belongs to the peptidase C40 family.</text>
</comment>
<dbReference type="Proteomes" id="UP000180194">
    <property type="component" value="Unassembled WGS sequence"/>
</dbReference>
<accession>A0ABX3CK70</accession>
<dbReference type="PROSITE" id="PS51935">
    <property type="entry name" value="NLPC_P60"/>
    <property type="match status" value="1"/>
</dbReference>
<dbReference type="Gene3D" id="2.30.30.40">
    <property type="entry name" value="SH3 Domains"/>
    <property type="match status" value="1"/>
</dbReference>
<feature type="domain" description="NlpC/P60" evidence="5">
    <location>
        <begin position="168"/>
        <end position="294"/>
    </location>
</feature>
<organism evidence="6 7">
    <name type="scientific">Cytobacillus oceanisediminis</name>
    <dbReference type="NCBI Taxonomy" id="665099"/>
    <lineage>
        <taxon>Bacteria</taxon>
        <taxon>Bacillati</taxon>
        <taxon>Bacillota</taxon>
        <taxon>Bacilli</taxon>
        <taxon>Bacillales</taxon>
        <taxon>Bacillaceae</taxon>
        <taxon>Cytobacillus</taxon>
    </lineage>
</organism>
<dbReference type="EMBL" id="MBRJ01000073">
    <property type="protein sequence ID" value="OHX39636.1"/>
    <property type="molecule type" value="Genomic_DNA"/>
</dbReference>
<keyword evidence="7" id="KW-1185">Reference proteome</keyword>
<keyword evidence="2" id="KW-0645">Protease</keyword>
<dbReference type="InterPro" id="IPR051202">
    <property type="entry name" value="Peptidase_C40"/>
</dbReference>
<evidence type="ECO:0000259" key="5">
    <source>
        <dbReference type="PROSITE" id="PS51935"/>
    </source>
</evidence>
<dbReference type="Pfam" id="PF23795">
    <property type="entry name" value="SH3_YKFC_2nd"/>
    <property type="match status" value="1"/>
</dbReference>
<sequence>MNGNITVPVCNLWVERDLILKEDLKSINGDIQNWYNNLPIEVKATKERINTQLLLGEPISVDDIIGEWAKIKAIEHKTSLYPNGYEGWIHVSQFTTNISKFVHQSNTSSSVKVINKTSLLKTNNENIELSFMTTLPLVELEENKVLIMTPDERYGRLNLSDVCIYEKGSKPSFNMPTILNELRRIPFIGGGASSYGFDCSGLTFRFYQLLGISIPRDVPDQLQAGISVDISDVKIGDLLFYCTDETHREKVNHVGIYMGNNQFLSARRTGLPTKVSHVSEPFYSNKLFDVRRYI</sequence>
<evidence type="ECO:0000256" key="3">
    <source>
        <dbReference type="ARBA" id="ARBA00022801"/>
    </source>
</evidence>
<reference evidence="6 7" key="1">
    <citation type="submission" date="2016-07" db="EMBL/GenBank/DDBJ databases">
        <title>Bacillus oceanisediminis whole genome.</title>
        <authorList>
            <person name="Pal Y."/>
            <person name="Verma A."/>
            <person name="Mual P."/>
            <person name="Srinivasan K."/>
        </authorList>
    </citation>
    <scope>NUCLEOTIDE SEQUENCE [LARGE SCALE GENOMIC DNA]</scope>
    <source>
        <strain evidence="6 7">Bhandara28</strain>
    </source>
</reference>
<dbReference type="PANTHER" id="PTHR47053:SF3">
    <property type="entry name" value="GAMMA-D-GLUTAMYL-L-LYSINE DIPEPTIDYL-PEPTIDASE"/>
    <property type="match status" value="1"/>
</dbReference>
<dbReference type="InterPro" id="IPR038765">
    <property type="entry name" value="Papain-like_cys_pep_sf"/>
</dbReference>
<dbReference type="SUPFAM" id="SSF54001">
    <property type="entry name" value="Cysteine proteinases"/>
    <property type="match status" value="1"/>
</dbReference>
<dbReference type="PANTHER" id="PTHR47053">
    <property type="entry name" value="MUREIN DD-ENDOPEPTIDASE MEPH-RELATED"/>
    <property type="match status" value="1"/>
</dbReference>
<evidence type="ECO:0000313" key="6">
    <source>
        <dbReference type="EMBL" id="OHX39636.1"/>
    </source>
</evidence>
<keyword evidence="3" id="KW-0378">Hydrolase</keyword>
<comment type="caution">
    <text evidence="6">The sequence shown here is derived from an EMBL/GenBank/DDBJ whole genome shotgun (WGS) entry which is preliminary data.</text>
</comment>
<gene>
    <name evidence="6" type="ORF">BBV17_29525</name>
</gene>
<dbReference type="Gene3D" id="3.90.1720.10">
    <property type="entry name" value="endopeptidase domain like (from Nostoc punctiforme)"/>
    <property type="match status" value="1"/>
</dbReference>
<dbReference type="Pfam" id="PF00877">
    <property type="entry name" value="NLPC_P60"/>
    <property type="match status" value="1"/>
</dbReference>
<keyword evidence="4" id="KW-0788">Thiol protease</keyword>
<dbReference type="InterPro" id="IPR000064">
    <property type="entry name" value="NLP_P60_dom"/>
</dbReference>
<protein>
    <recommendedName>
        <fullName evidence="5">NlpC/P60 domain-containing protein</fullName>
    </recommendedName>
</protein>
<evidence type="ECO:0000256" key="4">
    <source>
        <dbReference type="ARBA" id="ARBA00022807"/>
    </source>
</evidence>
<evidence type="ECO:0000313" key="7">
    <source>
        <dbReference type="Proteomes" id="UP000180194"/>
    </source>
</evidence>
<proteinExistence type="inferred from homology"/>
<evidence type="ECO:0000256" key="1">
    <source>
        <dbReference type="ARBA" id="ARBA00007074"/>
    </source>
</evidence>